<sequence length="125" mass="14178">MLFQKAREAGIDVECRSVSAEEISLLILSRNYIAIALVDQCKLSHSWLEDLYVSSFCSNKPGYTGHYVVICGYDSDTDTFEIRDPASSQEYERVSSRCLEEARKAFGTDEDLLLIRLTEENPNNL</sequence>
<evidence type="ECO:0000313" key="2">
    <source>
        <dbReference type="Proteomes" id="UP000595140"/>
    </source>
</evidence>
<name>A0A484L959_9ASTE</name>
<dbReference type="EMBL" id="OOIL02001116">
    <property type="protein sequence ID" value="VFQ72850.1"/>
    <property type="molecule type" value="Genomic_DNA"/>
</dbReference>
<dbReference type="Proteomes" id="UP000595140">
    <property type="component" value="Unassembled WGS sequence"/>
</dbReference>
<dbReference type="InterPro" id="IPR018616">
    <property type="entry name" value="GUCD1"/>
</dbReference>
<evidence type="ECO:0000313" key="1">
    <source>
        <dbReference type="EMBL" id="VFQ72850.1"/>
    </source>
</evidence>
<organism evidence="1 2">
    <name type="scientific">Cuscuta campestris</name>
    <dbReference type="NCBI Taxonomy" id="132261"/>
    <lineage>
        <taxon>Eukaryota</taxon>
        <taxon>Viridiplantae</taxon>
        <taxon>Streptophyta</taxon>
        <taxon>Embryophyta</taxon>
        <taxon>Tracheophyta</taxon>
        <taxon>Spermatophyta</taxon>
        <taxon>Magnoliopsida</taxon>
        <taxon>eudicotyledons</taxon>
        <taxon>Gunneridae</taxon>
        <taxon>Pentapetalae</taxon>
        <taxon>asterids</taxon>
        <taxon>lamiids</taxon>
        <taxon>Solanales</taxon>
        <taxon>Convolvulaceae</taxon>
        <taxon>Cuscuteae</taxon>
        <taxon>Cuscuta</taxon>
        <taxon>Cuscuta subgen. Grammica</taxon>
        <taxon>Cuscuta sect. Cleistogrammica</taxon>
    </lineage>
</organism>
<reference evidence="1" key="1">
    <citation type="submission" date="2018-04" db="EMBL/GenBank/DDBJ databases">
        <authorList>
            <person name="Vogel A."/>
        </authorList>
    </citation>
    <scope>NUCLEOTIDE SEQUENCE [LARGE SCALE GENOMIC DNA]</scope>
</reference>
<protein>
    <submittedName>
        <fullName evidence="1">Uncharacterized protein</fullName>
    </submittedName>
</protein>
<keyword evidence="2" id="KW-1185">Reference proteome</keyword>
<dbReference type="OrthoDB" id="206796at2759"/>
<accession>A0A484L959</accession>
<dbReference type="PANTHER" id="PTHR31400">
    <property type="entry name" value="GUANYLYL CYCLASE DOMAIN CONTAINING PROTEIN 1 GUCD1"/>
    <property type="match status" value="1"/>
</dbReference>
<gene>
    <name evidence="1" type="ORF">CCAM_LOCUS14626</name>
</gene>
<dbReference type="AlphaFoldDB" id="A0A484L959"/>
<dbReference type="PANTHER" id="PTHR31400:SF1">
    <property type="entry name" value="PROTEIN GUCD1"/>
    <property type="match status" value="1"/>
</dbReference>
<dbReference type="Pfam" id="PF09778">
    <property type="entry name" value="Guanylate_cyc_2"/>
    <property type="match status" value="1"/>
</dbReference>
<proteinExistence type="predicted"/>